<protein>
    <submittedName>
        <fullName evidence="1">RsmB/NOP family class I SAM-dependent RNA methyltransferase</fullName>
    </submittedName>
</protein>
<evidence type="ECO:0000313" key="2">
    <source>
        <dbReference type="Proteomes" id="UP001163223"/>
    </source>
</evidence>
<keyword evidence="2" id="KW-1185">Reference proteome</keyword>
<keyword evidence="1" id="KW-0489">Methyltransferase</keyword>
<dbReference type="EMBL" id="CP113520">
    <property type="protein sequence ID" value="WAJ27095.1"/>
    <property type="molecule type" value="Genomic_DNA"/>
</dbReference>
<keyword evidence="1" id="KW-0808">Transferase</keyword>
<name>A0ACD4NK38_9HYPH</name>
<sequence>MRLGGRMAAAAEIVADMDARRRPVADALKDWGLSHRFAGSGDRAAIGNLVYDVLRRRRSIAWRIGSNAPADLVIGAVLAEPSGSVERLAVALDGDRFAPALPDRQILDAFLNRDLDEAPDAIRADLPDWLAPRFADAFGADWIGEAQALAARPPLDMRVNTLLAEPEAVERELAPFEAHRSPLAPAGLRIDPIEGDRRHPNVQVEAGFQKGHFEIQDEGSQLVALLAGAGEGQRVLDYCAGAGGKTLALGAAMRNTGEIHAFDADRTRLAPIHDRLRRAGLANVEVHAPRDDLSPLAGTMDLVLVDAPCTGTGTWRRRPDAKWRLSEGTVAKRMSEQDGVLDRAAAFVRPGGRFVFVTCSLLPEENRDRVAAFLAKHPAFRVEDARALWRDALPGAPERYRTEKLGDGRGLLLSPGRTGTDGFFFAAMQRQGGG</sequence>
<proteinExistence type="predicted"/>
<accession>A0ACD4NK38</accession>
<reference evidence="1" key="1">
    <citation type="submission" date="2022-11" db="EMBL/GenBank/DDBJ databases">
        <title>beta-Carotene-producing bacterium, Jeongeuplla avenae sp. nov., alleviates the salt stress of Arabidopsis seedlings.</title>
        <authorList>
            <person name="Jiang L."/>
            <person name="Lee J."/>
        </authorList>
    </citation>
    <scope>NUCLEOTIDE SEQUENCE</scope>
    <source>
        <strain evidence="1">DY_R2A_6</strain>
    </source>
</reference>
<gene>
    <name evidence="1" type="ORF">OXU80_19880</name>
</gene>
<dbReference type="Proteomes" id="UP001163223">
    <property type="component" value="Chromosome"/>
</dbReference>
<organism evidence="1 2">
    <name type="scientific">Antarcticirhabdus aurantiaca</name>
    <dbReference type="NCBI Taxonomy" id="2606717"/>
    <lineage>
        <taxon>Bacteria</taxon>
        <taxon>Pseudomonadati</taxon>
        <taxon>Pseudomonadota</taxon>
        <taxon>Alphaproteobacteria</taxon>
        <taxon>Hyphomicrobiales</taxon>
        <taxon>Aurantimonadaceae</taxon>
        <taxon>Antarcticirhabdus</taxon>
    </lineage>
</organism>
<evidence type="ECO:0000313" key="1">
    <source>
        <dbReference type="EMBL" id="WAJ27095.1"/>
    </source>
</evidence>